<feature type="domain" description="Poly-beta-hydroxybutyrate polymerase N-terminal" evidence="5">
    <location>
        <begin position="18"/>
        <end position="57"/>
    </location>
</feature>
<dbReference type="InterPro" id="IPR051321">
    <property type="entry name" value="PHA/PHB_synthase"/>
</dbReference>
<dbReference type="PANTHER" id="PTHR36837">
    <property type="entry name" value="POLY(3-HYDROXYALKANOATE) POLYMERASE SUBUNIT PHAC"/>
    <property type="match status" value="1"/>
</dbReference>
<organism evidence="6 7">
    <name type="scientific">Aquabacterium commune</name>
    <dbReference type="NCBI Taxonomy" id="70586"/>
    <lineage>
        <taxon>Bacteria</taxon>
        <taxon>Pseudomonadati</taxon>
        <taxon>Pseudomonadota</taxon>
        <taxon>Betaproteobacteria</taxon>
        <taxon>Burkholderiales</taxon>
        <taxon>Aquabacterium</taxon>
    </lineage>
</organism>
<dbReference type="OrthoDB" id="7208816at2"/>
<evidence type="ECO:0000256" key="2">
    <source>
        <dbReference type="ARBA" id="ARBA00023315"/>
    </source>
</evidence>
<dbReference type="InterPro" id="IPR010941">
    <property type="entry name" value="PhaC_N"/>
</dbReference>
<feature type="region of interest" description="Disordered" evidence="3">
    <location>
        <begin position="570"/>
        <end position="596"/>
    </location>
</feature>
<dbReference type="GO" id="GO:0042619">
    <property type="term" value="P:poly-hydroxybutyrate biosynthetic process"/>
    <property type="evidence" value="ECO:0007669"/>
    <property type="project" value="InterPro"/>
</dbReference>
<keyword evidence="7" id="KW-1185">Reference proteome</keyword>
<evidence type="ECO:0000313" key="7">
    <source>
        <dbReference type="Proteomes" id="UP000294593"/>
    </source>
</evidence>
<evidence type="ECO:0000259" key="5">
    <source>
        <dbReference type="Pfam" id="PF12551"/>
    </source>
</evidence>
<dbReference type="SUPFAM" id="SSF53474">
    <property type="entry name" value="alpha/beta-Hydrolases"/>
    <property type="match status" value="1"/>
</dbReference>
<evidence type="ECO:0000313" key="6">
    <source>
        <dbReference type="EMBL" id="TDP87944.1"/>
    </source>
</evidence>
<dbReference type="AlphaFoldDB" id="A0A4R6RMY8"/>
<evidence type="ECO:0000259" key="4">
    <source>
        <dbReference type="Pfam" id="PF07167"/>
    </source>
</evidence>
<accession>A0A4R6RMY8</accession>
<dbReference type="EMBL" id="SNXW01000001">
    <property type="protein sequence ID" value="TDP87944.1"/>
    <property type="molecule type" value="Genomic_DNA"/>
</dbReference>
<dbReference type="Pfam" id="PF12551">
    <property type="entry name" value="PHBC_N"/>
    <property type="match status" value="1"/>
</dbReference>
<feature type="domain" description="Poly-beta-hydroxybutyrate polymerase N-terminal" evidence="4">
    <location>
        <begin position="108"/>
        <end position="276"/>
    </location>
</feature>
<evidence type="ECO:0000256" key="1">
    <source>
        <dbReference type="ARBA" id="ARBA00022679"/>
    </source>
</evidence>
<sequence>MPHTQTAIPKMSWEDWVRALDLHTHSQVGQLMGGISPIQSTLVYLDWLMHLMISPGKQLDIVKRSADDVTLAVNRLVQGGIDSARHDHEADAPVQAGCAHPLPLPVHDRRFASPAWQNWPFNVYAQSFQVLEHVWHQATSCVPGLNHRHEAMANFAARQWMDIVNPANIPWMNPEVLQTTAKEGGMNLLRGAHNWSDDTQRMVRGLPAAGTEQFKIGHDVATTPGKVVFRNDLIELIQYSPTTDKVQAEPVLIVPAWIMKYYILDLSPQNSLVKYLVDQGHTVFMISWKNPTAEDRNKGLDDYRTHGVMAALDTVSQILPERKVHGVGYCLGGTLMMITAATMGRDGDKRLASMTLFAAQGDFTEAGELLLFINESEVDLIEAMMAEQGFLKGTQMAGAFTLLHSNDLVWSRAMKNYLLGERDHPNDLMAWNADTTRMPYRMHSEYLHKLFLHNDLSAGRYEVNGQPIWFTDIRVPCFAVGTVSDHVAPWKSVYKLHLLPLDVTFALTSGGHNAGIVSEPGHKGRHFQLHHRPPTEAYTSPERWQAEVPHQEGSWWPAWQNWLVQHSSGLTAPPSMGVPGSKRRLPDAPGSYVQQE</sequence>
<protein>
    <submittedName>
        <fullName evidence="6">Polyhydroxyalkanoate synthase</fullName>
    </submittedName>
</protein>
<comment type="caution">
    <text evidence="6">The sequence shown here is derived from an EMBL/GenBank/DDBJ whole genome shotgun (WGS) entry which is preliminary data.</text>
</comment>
<dbReference type="PANTHER" id="PTHR36837:SF5">
    <property type="entry name" value="POLY-3-HYDROXYBUTYRATE SYNTHASE"/>
    <property type="match status" value="1"/>
</dbReference>
<dbReference type="Proteomes" id="UP000294593">
    <property type="component" value="Unassembled WGS sequence"/>
</dbReference>
<dbReference type="RefSeq" id="WP_133605622.1">
    <property type="nucleotide sequence ID" value="NZ_SNXW01000001.1"/>
</dbReference>
<name>A0A4R6RMY8_9BURK</name>
<keyword evidence="2" id="KW-0012">Acyltransferase</keyword>
<keyword evidence="1" id="KW-0808">Transferase</keyword>
<proteinExistence type="predicted"/>
<dbReference type="GO" id="GO:0016746">
    <property type="term" value="F:acyltransferase activity"/>
    <property type="evidence" value="ECO:0007669"/>
    <property type="project" value="UniProtKB-KW"/>
</dbReference>
<evidence type="ECO:0000256" key="3">
    <source>
        <dbReference type="SAM" id="MobiDB-lite"/>
    </source>
</evidence>
<dbReference type="Pfam" id="PF07167">
    <property type="entry name" value="PhaC_N"/>
    <property type="match status" value="1"/>
</dbReference>
<dbReference type="InterPro" id="IPR029058">
    <property type="entry name" value="AB_hydrolase_fold"/>
</dbReference>
<reference evidence="6 7" key="1">
    <citation type="submission" date="2019-03" db="EMBL/GenBank/DDBJ databases">
        <title>Genomic Encyclopedia of Type Strains, Phase IV (KMG-IV): sequencing the most valuable type-strain genomes for metagenomic binning, comparative biology and taxonomic classification.</title>
        <authorList>
            <person name="Goeker M."/>
        </authorList>
    </citation>
    <scope>NUCLEOTIDE SEQUENCE [LARGE SCALE GENOMIC DNA]</scope>
    <source>
        <strain evidence="6 7">DSM 11901</strain>
    </source>
</reference>
<gene>
    <name evidence="6" type="ORF">EV672_10176</name>
</gene>
<dbReference type="InterPro" id="IPR022211">
    <property type="entry name" value="PHBC_N"/>
</dbReference>
<dbReference type="Gene3D" id="3.40.50.1820">
    <property type="entry name" value="alpha/beta hydrolase"/>
    <property type="match status" value="1"/>
</dbReference>